<reference evidence="3 4" key="1">
    <citation type="submission" date="2020-08" db="EMBL/GenBank/DDBJ databases">
        <title>Sequencing the genomes of 1000 actinobacteria strains.</title>
        <authorList>
            <person name="Klenk H.-P."/>
        </authorList>
    </citation>
    <scope>NUCLEOTIDE SEQUENCE [LARGE SCALE GENOMIC DNA]</scope>
    <source>
        <strain evidence="3 4">DSM 23040</strain>
    </source>
</reference>
<evidence type="ECO:0000313" key="3">
    <source>
        <dbReference type="EMBL" id="MBB3022578.1"/>
    </source>
</evidence>
<gene>
    <name evidence="3" type="ORF">FHX50_000826</name>
</gene>
<protein>
    <submittedName>
        <fullName evidence="3">RsiW-degrading membrane proteinase PrsW (M82 family)</fullName>
    </submittedName>
</protein>
<feature type="transmembrane region" description="Helical" evidence="2">
    <location>
        <begin position="218"/>
        <end position="242"/>
    </location>
</feature>
<evidence type="ECO:0000256" key="1">
    <source>
        <dbReference type="SAM" id="MobiDB-lite"/>
    </source>
</evidence>
<evidence type="ECO:0000313" key="4">
    <source>
        <dbReference type="Proteomes" id="UP000568050"/>
    </source>
</evidence>
<feature type="transmembrane region" description="Helical" evidence="2">
    <location>
        <begin position="141"/>
        <end position="166"/>
    </location>
</feature>
<dbReference type="Pfam" id="PF13367">
    <property type="entry name" value="PrsW-protease"/>
    <property type="match status" value="1"/>
</dbReference>
<dbReference type="Proteomes" id="UP000568050">
    <property type="component" value="Unassembled WGS sequence"/>
</dbReference>
<feature type="region of interest" description="Disordered" evidence="1">
    <location>
        <begin position="1"/>
        <end position="23"/>
    </location>
</feature>
<feature type="transmembrane region" description="Helical" evidence="2">
    <location>
        <begin position="104"/>
        <end position="129"/>
    </location>
</feature>
<dbReference type="EMBL" id="JACHWP010000001">
    <property type="protein sequence ID" value="MBB3022578.1"/>
    <property type="molecule type" value="Genomic_DNA"/>
</dbReference>
<proteinExistence type="predicted"/>
<accession>A0A839QSD5</accession>
<feature type="transmembrane region" description="Helical" evidence="2">
    <location>
        <begin position="178"/>
        <end position="198"/>
    </location>
</feature>
<sequence length="425" mass="45651">MRNAHDYDYDVERPAGSADRPLTNGSRTAHLDVRRRRWPRWIVFGMVAAVLAVAALLLLVFVFIPMGFGTALAAGTASLLPLAIVGVGIWWLDRYNPVPRGTMVYAFAWGAIGSVVLTLILGTAVQLLLAVQRPEPTEQQFISAVIQAPVIEELMKSAGLLVLLAFGRRYIAGPVQGVVYAMLIASGFAFTENITYFARALDAAGITGNSTLFWTMLLVRGVLSPFAHAAFTSLAGLAFGIAAERRSPLLGLTLGPAGIALGMCLHALWNGSSFLVPASRQDGGFGSFLLTYSLIQVPIFVVLAGVLIALRLRQRRIVRRRLGEYAAAGWFTPGEVDMLAGIRSRRRSLVWASEQGAVVLWAMRAFHRTALTLAMQRQSGGADAGAAARRTEAELLTDLVSERRLISSLTLPVNGASGGTTTMDS</sequence>
<feature type="transmembrane region" description="Helical" evidence="2">
    <location>
        <begin position="41"/>
        <end position="64"/>
    </location>
</feature>
<feature type="compositionally biased region" description="Basic and acidic residues" evidence="1">
    <location>
        <begin position="1"/>
        <end position="13"/>
    </location>
</feature>
<dbReference type="PANTHER" id="PTHR36844">
    <property type="entry name" value="PROTEASE PRSW"/>
    <property type="match status" value="1"/>
</dbReference>
<keyword evidence="2" id="KW-0812">Transmembrane</keyword>
<dbReference type="GO" id="GO:0008233">
    <property type="term" value="F:peptidase activity"/>
    <property type="evidence" value="ECO:0007669"/>
    <property type="project" value="InterPro"/>
</dbReference>
<keyword evidence="2" id="KW-0472">Membrane</keyword>
<dbReference type="RefSeq" id="WP_183374748.1">
    <property type="nucleotide sequence ID" value="NZ_CBCSFZ010000021.1"/>
</dbReference>
<comment type="caution">
    <text evidence="3">The sequence shown here is derived from an EMBL/GenBank/DDBJ whole genome shotgun (WGS) entry which is preliminary data.</text>
</comment>
<feature type="transmembrane region" description="Helical" evidence="2">
    <location>
        <begin position="289"/>
        <end position="312"/>
    </location>
</feature>
<keyword evidence="2" id="KW-1133">Transmembrane helix</keyword>
<feature type="transmembrane region" description="Helical" evidence="2">
    <location>
        <begin position="249"/>
        <end position="269"/>
    </location>
</feature>
<dbReference type="InterPro" id="IPR026898">
    <property type="entry name" value="PrsW"/>
</dbReference>
<evidence type="ECO:0000256" key="2">
    <source>
        <dbReference type="SAM" id="Phobius"/>
    </source>
</evidence>
<dbReference type="AlphaFoldDB" id="A0A839QSD5"/>
<name>A0A839QSD5_9MICO</name>
<keyword evidence="4" id="KW-1185">Reference proteome</keyword>
<dbReference type="PANTHER" id="PTHR36844:SF1">
    <property type="entry name" value="PROTEASE PRSW"/>
    <property type="match status" value="1"/>
</dbReference>
<organism evidence="3 4">
    <name type="scientific">Helcobacillus massiliensis</name>
    <dbReference type="NCBI Taxonomy" id="521392"/>
    <lineage>
        <taxon>Bacteria</taxon>
        <taxon>Bacillati</taxon>
        <taxon>Actinomycetota</taxon>
        <taxon>Actinomycetes</taxon>
        <taxon>Micrococcales</taxon>
        <taxon>Dermabacteraceae</taxon>
        <taxon>Helcobacillus</taxon>
    </lineage>
</organism>
<feature type="transmembrane region" description="Helical" evidence="2">
    <location>
        <begin position="70"/>
        <end position="92"/>
    </location>
</feature>